<name>A0A6S6UH03_9GAMM</name>
<feature type="transmembrane region" description="Helical" evidence="1">
    <location>
        <begin position="205"/>
        <end position="226"/>
    </location>
</feature>
<keyword evidence="1" id="KW-1133">Transmembrane helix</keyword>
<dbReference type="InterPro" id="IPR039447">
    <property type="entry name" value="UreH-like_TM_dom"/>
</dbReference>
<proteinExistence type="predicted"/>
<feature type="domain" description="Urease accessory protein UreH-like transmembrane" evidence="2">
    <location>
        <begin position="12"/>
        <end position="220"/>
    </location>
</feature>
<feature type="transmembrane region" description="Helical" evidence="1">
    <location>
        <begin position="173"/>
        <end position="193"/>
    </location>
</feature>
<dbReference type="Pfam" id="PF13386">
    <property type="entry name" value="DsbD_2"/>
    <property type="match status" value="1"/>
</dbReference>
<evidence type="ECO:0000259" key="2">
    <source>
        <dbReference type="Pfam" id="PF13386"/>
    </source>
</evidence>
<sequence>MEMLTQMNVLGAFLVGFLGGVHCLGMCGGIVAAVSSQPTQLSKPSSQLPVLFGYNLGRISSYVIAGALMGGLGQGIFTLVDLKETQDILGAIAAVFMIVLGFYLSGIWNGLQRIEKGGTYLWRKIEPLGRRFIPTKTFGQAFPLGLVWGWIPCGMVYTVLTWAVFVGSWQQGAMLMLAFGLGTLPNLLAMGIAANKLGRFRQNPWVRGVAGLLVGLFGVWMLVSALA</sequence>
<gene>
    <name evidence="3" type="ORF">HELGO_WM8476</name>
</gene>
<dbReference type="AlphaFoldDB" id="A0A6S6UH03"/>
<accession>A0A6S6UH03</accession>
<protein>
    <submittedName>
        <fullName evidence="3">Heavy-metal-associated domain (N-terminus) and membrane-bounded cytochrome biogenesis cycZ-like domain, possible membrane copper tolerance protein</fullName>
    </submittedName>
</protein>
<reference evidence="3" key="1">
    <citation type="submission" date="2020-01" db="EMBL/GenBank/DDBJ databases">
        <authorList>
            <person name="Meier V. D."/>
            <person name="Meier V D."/>
        </authorList>
    </citation>
    <scope>NUCLEOTIDE SEQUENCE</scope>
    <source>
        <strain evidence="3">HLG_WM_MAG_07</strain>
    </source>
</reference>
<keyword evidence="1" id="KW-0812">Transmembrane</keyword>
<keyword evidence="1" id="KW-0472">Membrane</keyword>
<evidence type="ECO:0000256" key="1">
    <source>
        <dbReference type="SAM" id="Phobius"/>
    </source>
</evidence>
<evidence type="ECO:0000313" key="3">
    <source>
        <dbReference type="EMBL" id="CAA6827712.1"/>
    </source>
</evidence>
<dbReference type="PANTHER" id="PTHR42208">
    <property type="entry name" value="HEAVY METAL TRANSPORTER-RELATED"/>
    <property type="match status" value="1"/>
</dbReference>
<organism evidence="3">
    <name type="scientific">uncultured Thiotrichaceae bacterium</name>
    <dbReference type="NCBI Taxonomy" id="298394"/>
    <lineage>
        <taxon>Bacteria</taxon>
        <taxon>Pseudomonadati</taxon>
        <taxon>Pseudomonadota</taxon>
        <taxon>Gammaproteobacteria</taxon>
        <taxon>Thiotrichales</taxon>
        <taxon>Thiotrichaceae</taxon>
        <taxon>environmental samples</taxon>
    </lineage>
</organism>
<dbReference type="PANTHER" id="PTHR42208:SF1">
    <property type="entry name" value="HEAVY METAL TRANSPORTER"/>
    <property type="match status" value="1"/>
</dbReference>
<feature type="transmembrane region" description="Helical" evidence="1">
    <location>
        <begin position="147"/>
        <end position="166"/>
    </location>
</feature>
<dbReference type="EMBL" id="CACVAY010000141">
    <property type="protein sequence ID" value="CAA6827712.1"/>
    <property type="molecule type" value="Genomic_DNA"/>
</dbReference>
<feature type="transmembrane region" description="Helical" evidence="1">
    <location>
        <begin position="60"/>
        <end position="80"/>
    </location>
</feature>
<feature type="transmembrane region" description="Helical" evidence="1">
    <location>
        <begin position="87"/>
        <end position="108"/>
    </location>
</feature>